<feature type="signal peptide" evidence="8">
    <location>
        <begin position="1"/>
        <end position="21"/>
    </location>
</feature>
<organism evidence="10 11">
    <name type="scientific">Oceanobacter antarcticus</name>
    <dbReference type="NCBI Taxonomy" id="3133425"/>
    <lineage>
        <taxon>Bacteria</taxon>
        <taxon>Pseudomonadati</taxon>
        <taxon>Pseudomonadota</taxon>
        <taxon>Gammaproteobacteria</taxon>
        <taxon>Oceanospirillales</taxon>
        <taxon>Oceanospirillaceae</taxon>
        <taxon>Oceanobacter</taxon>
    </lineage>
</organism>
<feature type="domain" description="VWFA" evidence="9">
    <location>
        <begin position="37"/>
        <end position="139"/>
    </location>
</feature>
<keyword evidence="8" id="KW-0732">Signal</keyword>
<evidence type="ECO:0000256" key="3">
    <source>
        <dbReference type="ARBA" id="ARBA00022558"/>
    </source>
</evidence>
<comment type="caution">
    <text evidence="10">The sequence shown here is derived from an EMBL/GenBank/DDBJ whole genome shotgun (WGS) entry which is preliminary data.</text>
</comment>
<comment type="similarity">
    <text evidence="2">Belongs to the PilY1 family.</text>
</comment>
<keyword evidence="3" id="KW-1029">Fimbrium biogenesis</keyword>
<evidence type="ECO:0000256" key="2">
    <source>
        <dbReference type="ARBA" id="ARBA00008387"/>
    </source>
</evidence>
<feature type="region of interest" description="Disordered" evidence="7">
    <location>
        <begin position="1148"/>
        <end position="1205"/>
    </location>
</feature>
<dbReference type="InterPro" id="IPR036465">
    <property type="entry name" value="vWFA_dom_sf"/>
</dbReference>
<feature type="compositionally biased region" description="Low complexity" evidence="7">
    <location>
        <begin position="1184"/>
        <end position="1202"/>
    </location>
</feature>
<reference evidence="10 11" key="1">
    <citation type="submission" date="2024-03" db="EMBL/GenBank/DDBJ databases">
        <title>High-quality draft genome sequence of Oceanobacter sp. wDCs-4.</title>
        <authorList>
            <person name="Dong C."/>
        </authorList>
    </citation>
    <scope>NUCLEOTIDE SEQUENCE [LARGE SCALE GENOMIC DNA]</scope>
    <source>
        <strain evidence="11">wDCs-4</strain>
    </source>
</reference>
<keyword evidence="11" id="KW-1185">Reference proteome</keyword>
<evidence type="ECO:0000259" key="9">
    <source>
        <dbReference type="PROSITE" id="PS50234"/>
    </source>
</evidence>
<evidence type="ECO:0000256" key="1">
    <source>
        <dbReference type="ARBA" id="ARBA00004561"/>
    </source>
</evidence>
<dbReference type="PROSITE" id="PS50234">
    <property type="entry name" value="VWFA"/>
    <property type="match status" value="1"/>
</dbReference>
<dbReference type="SUPFAM" id="SSF53300">
    <property type="entry name" value="vWA-like"/>
    <property type="match status" value="1"/>
</dbReference>
<sequence>MKLYWFTLIALGLFSHLPALADDTEIYVQRTTAASPNVVFIMDTSGSMNGNVYEDGKYVGSRLDVVREAAVEVINSTSNINISLFRFNSSNSQGAWMSSPMLSIDAEGVRNMVKDILYSYAPGGGTPITESIYEAAAYLRGDTMKYGKTTTANSDLCMVWEEQEVPVSSFSSQSASTRGLAQSNASAKAYGGVDTNLWWFRMMANGDAWAVKNYYIKSKKNSLEWLSWNKARKNYSGKQKLDSYGVTKSEYEASEPAWFMVMDAWMWSYVVNTSTGLYTAWDDIPEWFRTNVLQYTYGIDKATYISYTASSIVDDSGDDPGDDPDPETETVLVCTEYLNLDDTHDGHGNYVSPITEECQTNHVVIFTDGEPNSDTDINSKVQSLLKELPSADFPNDSDFSANCSGNGGCAEEISYYLYNADNSDAFEGRQAIYVHTIGGFVGGSTQERLDDMASYGGGVSGNGSDSASLRLALTKIFENISKTSGTFAAPAVAVNAYNNLEHLDQLYYSVFSPSTAANWKGNIKRYRLDTSGDIMDADGDLAVDSTTGYFADNARSYWTLDEDAPDGETVNKGGIARRLSDPANRKIMTDISGSTISSAANRITSSNTTLLSNLPTTVPADDKADFIRWLAGYDPSSASTSAPRREMEDALHSRPVLLSYSSGSTTKTALFVGTNSGYLHAFNTDEDNPKEYFAFIPSDLFDSAYAYFSKSAERSYGLDGYISKYHIDTNGNNIIDSGEKAYLYTGMRRGGRNYYALDVSDLDAPKLAWTIKGGSGDFAELGQTWSKMLPVTVLWKGKQTDVLMFAGGYDATEDDNAKRTTHSMGNAIYMVEPATGKLLWKASSSSGNLKLSEMTSGIVGDLVPADNDGDGDVDTLYAADLGGRIWRLDLAQEDDLSNSPATFATGGLIADLGKDETEANNVRFFSTPDLTYSSRDTFLDKTTGASYSAGRYQLVIGSGYRAHPLNTATQDRIYIINDFNVDTAPETYTSVTLDDLVEYNKLATADTDKLKNGVYLDLSGSGEKVLSNAITLNYYSYINSYQPSDSSYRSGCEPDTGKSTLYILSLHYSAGAASLYKEEIESNFPGIQDTPVVVYQEKEVDGDGNSNGDNSTDDQTEYCQSITDFDYLTHLVDSGVCPADLLDGTDGTDDTDLTSCSSNCDTTDGSGSDDDSGSGNDSDGGGSIISSPSIVNGTTTVEVTGGDDPVEQAYWRELEQ</sequence>
<dbReference type="InterPro" id="IPR011047">
    <property type="entry name" value="Quinoprotein_ADH-like_sf"/>
</dbReference>
<evidence type="ECO:0000313" key="10">
    <source>
        <dbReference type="EMBL" id="MFK4751388.1"/>
    </source>
</evidence>
<dbReference type="Gene3D" id="3.40.50.410">
    <property type="entry name" value="von Willebrand factor, type A domain"/>
    <property type="match status" value="1"/>
</dbReference>
<keyword evidence="6" id="KW-0281">Fimbrium</keyword>
<feature type="compositionally biased region" description="Low complexity" evidence="7">
    <location>
        <begin position="1153"/>
        <end position="1166"/>
    </location>
</feature>
<keyword evidence="4" id="KW-0479">Metal-binding</keyword>
<accession>A0ABW8NEK4</accession>
<dbReference type="RefSeq" id="WP_416204855.1">
    <property type="nucleotide sequence ID" value="NZ_JBBKTX010000003.1"/>
</dbReference>
<gene>
    <name evidence="10" type="ORF">WG929_03095</name>
</gene>
<evidence type="ECO:0000256" key="7">
    <source>
        <dbReference type="SAM" id="MobiDB-lite"/>
    </source>
</evidence>
<proteinExistence type="inferred from homology"/>
<evidence type="ECO:0000256" key="5">
    <source>
        <dbReference type="ARBA" id="ARBA00022837"/>
    </source>
</evidence>
<dbReference type="Proteomes" id="UP001620597">
    <property type="component" value="Unassembled WGS sequence"/>
</dbReference>
<protein>
    <submittedName>
        <fullName evidence="10">PilC/PilY family type IV pilus protein</fullName>
    </submittedName>
</protein>
<dbReference type="EMBL" id="JBBKTX010000003">
    <property type="protein sequence ID" value="MFK4751388.1"/>
    <property type="molecule type" value="Genomic_DNA"/>
</dbReference>
<dbReference type="InterPro" id="IPR008707">
    <property type="entry name" value="B-propeller_PilY1"/>
</dbReference>
<keyword evidence="5" id="KW-0106">Calcium</keyword>
<dbReference type="SUPFAM" id="SSF50998">
    <property type="entry name" value="Quinoprotein alcohol dehydrogenase-like"/>
    <property type="match status" value="1"/>
</dbReference>
<dbReference type="Pfam" id="PF05567">
    <property type="entry name" value="T4P_PilY1"/>
    <property type="match status" value="1"/>
</dbReference>
<name>A0ABW8NEK4_9GAMM</name>
<evidence type="ECO:0000256" key="8">
    <source>
        <dbReference type="SAM" id="SignalP"/>
    </source>
</evidence>
<evidence type="ECO:0000256" key="6">
    <source>
        <dbReference type="ARBA" id="ARBA00023263"/>
    </source>
</evidence>
<comment type="subcellular location">
    <subcellularLocation>
        <location evidence="1">Fimbrium</location>
    </subcellularLocation>
</comment>
<feature type="chain" id="PRO_5045734709" evidence="8">
    <location>
        <begin position="22"/>
        <end position="1216"/>
    </location>
</feature>
<evidence type="ECO:0000256" key="4">
    <source>
        <dbReference type="ARBA" id="ARBA00022723"/>
    </source>
</evidence>
<evidence type="ECO:0000313" key="11">
    <source>
        <dbReference type="Proteomes" id="UP001620597"/>
    </source>
</evidence>
<dbReference type="InterPro" id="IPR002035">
    <property type="entry name" value="VWF_A"/>
</dbReference>